<keyword evidence="2" id="KW-1185">Reference proteome</keyword>
<dbReference type="Proteomes" id="UP000184509">
    <property type="component" value="Unassembled WGS sequence"/>
</dbReference>
<dbReference type="EMBL" id="FQTV01000004">
    <property type="protein sequence ID" value="SHE95219.1"/>
    <property type="molecule type" value="Genomic_DNA"/>
</dbReference>
<reference evidence="1 2" key="1">
    <citation type="submission" date="2016-11" db="EMBL/GenBank/DDBJ databases">
        <authorList>
            <person name="Jaros S."/>
            <person name="Januszkiewicz K."/>
            <person name="Wedrychowicz H."/>
        </authorList>
    </citation>
    <scope>NUCLEOTIDE SEQUENCE [LARGE SCALE GENOMIC DNA]</scope>
    <source>
        <strain evidence="1 2">DSM 26991</strain>
    </source>
</reference>
<proteinExistence type="predicted"/>
<dbReference type="AlphaFoldDB" id="A0A1M4XNZ0"/>
<gene>
    <name evidence="1" type="ORF">SAMN05444405_10488</name>
</gene>
<dbReference type="STRING" id="1297750.SAMN05444405_10488"/>
<organism evidence="1 2">
    <name type="scientific">Bacteroides luti</name>
    <dbReference type="NCBI Taxonomy" id="1297750"/>
    <lineage>
        <taxon>Bacteria</taxon>
        <taxon>Pseudomonadati</taxon>
        <taxon>Bacteroidota</taxon>
        <taxon>Bacteroidia</taxon>
        <taxon>Bacteroidales</taxon>
        <taxon>Bacteroidaceae</taxon>
        <taxon>Bacteroides</taxon>
    </lineage>
</organism>
<sequence>MKNKERILLKEDEILQEKRIDEAKEVALYINEKVIPQILELGIQPSNEVIIDVLKEARITTELYNEMVEKDISKFDSRAVKSNLRAKANKVLENTKVYFERAKYDIRGQNQYLRYLDIQDGVCILSEEGIESIKEGCRYYLESEDEIRAYKAHKKVVEALNEFFNGRIPMLWQTLFDVKNGEFIINPNANYKYILGNGSN</sequence>
<dbReference type="RefSeq" id="WP_073399817.1">
    <property type="nucleotide sequence ID" value="NZ_FQTV01000004.1"/>
</dbReference>
<name>A0A1M4XNZ0_9BACE</name>
<protein>
    <submittedName>
        <fullName evidence="1">Uncharacterized protein</fullName>
    </submittedName>
</protein>
<accession>A0A1M4XNZ0</accession>
<evidence type="ECO:0000313" key="2">
    <source>
        <dbReference type="Proteomes" id="UP000184509"/>
    </source>
</evidence>
<evidence type="ECO:0000313" key="1">
    <source>
        <dbReference type="EMBL" id="SHE95219.1"/>
    </source>
</evidence>